<feature type="region of interest" description="Disordered" evidence="1">
    <location>
        <begin position="1"/>
        <end position="68"/>
    </location>
</feature>
<organism evidence="2">
    <name type="scientific">Lepeophtheirus salmonis</name>
    <name type="common">Salmon louse</name>
    <name type="synonym">Caligus salmonis</name>
    <dbReference type="NCBI Taxonomy" id="72036"/>
    <lineage>
        <taxon>Eukaryota</taxon>
        <taxon>Metazoa</taxon>
        <taxon>Ecdysozoa</taxon>
        <taxon>Arthropoda</taxon>
        <taxon>Crustacea</taxon>
        <taxon>Multicrustacea</taxon>
        <taxon>Hexanauplia</taxon>
        <taxon>Copepoda</taxon>
        <taxon>Siphonostomatoida</taxon>
        <taxon>Caligidae</taxon>
        <taxon>Lepeophtheirus</taxon>
    </lineage>
</organism>
<evidence type="ECO:0000256" key="1">
    <source>
        <dbReference type="SAM" id="MobiDB-lite"/>
    </source>
</evidence>
<proteinExistence type="predicted"/>
<evidence type="ECO:0000313" key="2">
    <source>
        <dbReference type="EMBL" id="CDW39801.1"/>
    </source>
</evidence>
<dbReference type="AlphaFoldDB" id="A0A0K2UPY4"/>
<dbReference type="EMBL" id="HACA01022440">
    <property type="protein sequence ID" value="CDW39801.1"/>
    <property type="molecule type" value="Transcribed_RNA"/>
</dbReference>
<accession>A0A0K2UPY4</accession>
<feature type="compositionally biased region" description="Basic and acidic residues" evidence="1">
    <location>
        <begin position="1"/>
        <end position="20"/>
    </location>
</feature>
<sequence length="68" mass="7527">MKNEEVKEINSPELNYKEFGRSSTSSSSSSDDEHPRLLTPSPFSSILTSAPKESRDTTCLLSESRSMS</sequence>
<name>A0A0K2UPY4_LEPSM</name>
<reference evidence="2" key="1">
    <citation type="submission" date="2014-05" db="EMBL/GenBank/DDBJ databases">
        <authorList>
            <person name="Chronopoulou M."/>
        </authorList>
    </citation>
    <scope>NUCLEOTIDE SEQUENCE</scope>
    <source>
        <tissue evidence="2">Whole organism</tissue>
    </source>
</reference>
<feature type="compositionally biased region" description="Polar residues" evidence="1">
    <location>
        <begin position="57"/>
        <end position="68"/>
    </location>
</feature>
<protein>
    <submittedName>
        <fullName evidence="2">Uncharacterized protein</fullName>
    </submittedName>
</protein>